<dbReference type="PANTHER" id="PTHR43420:SF12">
    <property type="entry name" value="N-ACETYLTRANSFERASE DOMAIN-CONTAINING PROTEIN"/>
    <property type="match status" value="1"/>
</dbReference>
<evidence type="ECO:0000313" key="4">
    <source>
        <dbReference type="EMBL" id="MBB5935657.1"/>
    </source>
</evidence>
<evidence type="ECO:0000259" key="3">
    <source>
        <dbReference type="PROSITE" id="PS51186"/>
    </source>
</evidence>
<evidence type="ECO:0000256" key="1">
    <source>
        <dbReference type="ARBA" id="ARBA00022679"/>
    </source>
</evidence>
<protein>
    <submittedName>
        <fullName evidence="4">Ribosomal protein S18 acetylase RimI-like enzyme</fullName>
    </submittedName>
</protein>
<evidence type="ECO:0000256" key="2">
    <source>
        <dbReference type="ARBA" id="ARBA00023315"/>
    </source>
</evidence>
<dbReference type="Pfam" id="PF00583">
    <property type="entry name" value="Acetyltransf_1"/>
    <property type="match status" value="2"/>
</dbReference>
<reference evidence="4 5" key="1">
    <citation type="submission" date="2020-08" db="EMBL/GenBank/DDBJ databases">
        <title>Genomic Encyclopedia of Type Strains, Phase III (KMG-III): the genomes of soil and plant-associated and newly described type strains.</title>
        <authorList>
            <person name="Whitman W."/>
        </authorList>
    </citation>
    <scope>NUCLEOTIDE SEQUENCE [LARGE SCALE GENOMIC DNA]</scope>
    <source>
        <strain evidence="4 5">CECT 8305</strain>
    </source>
</reference>
<dbReference type="InterPro" id="IPR000182">
    <property type="entry name" value="GNAT_dom"/>
</dbReference>
<dbReference type="InterPro" id="IPR050680">
    <property type="entry name" value="YpeA/RimI_acetyltransf"/>
</dbReference>
<dbReference type="Proteomes" id="UP000588098">
    <property type="component" value="Unassembled WGS sequence"/>
</dbReference>
<proteinExistence type="predicted"/>
<accession>A0A7W9UYH0</accession>
<keyword evidence="4" id="KW-0687">Ribonucleoprotein</keyword>
<dbReference type="GO" id="GO:0016747">
    <property type="term" value="F:acyltransferase activity, transferring groups other than amino-acyl groups"/>
    <property type="evidence" value="ECO:0007669"/>
    <property type="project" value="InterPro"/>
</dbReference>
<dbReference type="CDD" id="cd04301">
    <property type="entry name" value="NAT_SF"/>
    <property type="match status" value="1"/>
</dbReference>
<dbReference type="GO" id="GO:0005840">
    <property type="term" value="C:ribosome"/>
    <property type="evidence" value="ECO:0007669"/>
    <property type="project" value="UniProtKB-KW"/>
</dbReference>
<organism evidence="4 5">
    <name type="scientific">Streptomyces zagrosensis</name>
    <dbReference type="NCBI Taxonomy" id="1042984"/>
    <lineage>
        <taxon>Bacteria</taxon>
        <taxon>Bacillati</taxon>
        <taxon>Actinomycetota</taxon>
        <taxon>Actinomycetes</taxon>
        <taxon>Kitasatosporales</taxon>
        <taxon>Streptomycetaceae</taxon>
        <taxon>Streptomyces</taxon>
    </lineage>
</organism>
<dbReference type="RefSeq" id="WP_184572254.1">
    <property type="nucleotide sequence ID" value="NZ_JACHJL010000005.1"/>
</dbReference>
<dbReference type="SUPFAM" id="SSF55729">
    <property type="entry name" value="Acyl-CoA N-acyltransferases (Nat)"/>
    <property type="match status" value="2"/>
</dbReference>
<keyword evidence="4" id="KW-0689">Ribosomal protein</keyword>
<sequence length="277" mass="30163">MTTTLRPTAPLKTTDDGERRCTYEVCVNSRPVGVLELSTDAKFGASHGQIQRLDIDEPDRRRGRATVAALAAEEVLRGWGCVQVRITVPIEARAALTLAGDLGYTTRGHNMVKDLTVPPVLPPASVSRAMTETEFPSWLARERAGYTRSWVERGSTEEQAAAKADADFTAYLPNGPATPSVRLRVLTHEGADRGDIWISLGDAYGEDVGAYVFSVEVAPEHRGQGHGRSLLLIAEQESLAAGARSIGLHVFADNTPAMGLYESLNYRYTRTHLFKAL</sequence>
<dbReference type="Gene3D" id="3.40.630.30">
    <property type="match status" value="2"/>
</dbReference>
<dbReference type="PANTHER" id="PTHR43420">
    <property type="entry name" value="ACETYLTRANSFERASE"/>
    <property type="match status" value="1"/>
</dbReference>
<dbReference type="AlphaFoldDB" id="A0A7W9UYH0"/>
<evidence type="ECO:0000313" key="5">
    <source>
        <dbReference type="Proteomes" id="UP000588098"/>
    </source>
</evidence>
<dbReference type="PROSITE" id="PS51186">
    <property type="entry name" value="GNAT"/>
    <property type="match status" value="1"/>
</dbReference>
<gene>
    <name evidence="4" type="ORF">FHS42_002719</name>
</gene>
<dbReference type="EMBL" id="JACHJL010000005">
    <property type="protein sequence ID" value="MBB5935657.1"/>
    <property type="molecule type" value="Genomic_DNA"/>
</dbReference>
<dbReference type="InterPro" id="IPR016181">
    <property type="entry name" value="Acyl_CoA_acyltransferase"/>
</dbReference>
<keyword evidence="1" id="KW-0808">Transferase</keyword>
<feature type="domain" description="N-acetyltransferase" evidence="3">
    <location>
        <begin position="125"/>
        <end position="277"/>
    </location>
</feature>
<keyword evidence="5" id="KW-1185">Reference proteome</keyword>
<keyword evidence="2" id="KW-0012">Acyltransferase</keyword>
<comment type="caution">
    <text evidence="4">The sequence shown here is derived from an EMBL/GenBank/DDBJ whole genome shotgun (WGS) entry which is preliminary data.</text>
</comment>
<name>A0A7W9UYH0_9ACTN</name>